<evidence type="ECO:0000256" key="1">
    <source>
        <dbReference type="SAM" id="MobiDB-lite"/>
    </source>
</evidence>
<feature type="compositionally biased region" description="Basic residues" evidence="1">
    <location>
        <begin position="48"/>
        <end position="63"/>
    </location>
</feature>
<feature type="compositionally biased region" description="Basic residues" evidence="1">
    <location>
        <begin position="1"/>
        <end position="11"/>
    </location>
</feature>
<gene>
    <name evidence="2" type="ORF">K2173_010794</name>
</gene>
<accession>A0AAV8SRL2</accession>
<feature type="compositionally biased region" description="Polar residues" evidence="1">
    <location>
        <begin position="22"/>
        <end position="37"/>
    </location>
</feature>
<comment type="caution">
    <text evidence="2">The sequence shown here is derived from an EMBL/GenBank/DDBJ whole genome shotgun (WGS) entry which is preliminary data.</text>
</comment>
<protein>
    <submittedName>
        <fullName evidence="2">Uncharacterized protein</fullName>
    </submittedName>
</protein>
<dbReference type="Proteomes" id="UP001159364">
    <property type="component" value="Linkage Group LG09"/>
</dbReference>
<dbReference type="EMBL" id="JAIWQS010000009">
    <property type="protein sequence ID" value="KAJ8754703.1"/>
    <property type="molecule type" value="Genomic_DNA"/>
</dbReference>
<dbReference type="AlphaFoldDB" id="A0AAV8SRL2"/>
<feature type="region of interest" description="Disordered" evidence="1">
    <location>
        <begin position="1"/>
        <end position="63"/>
    </location>
</feature>
<evidence type="ECO:0000313" key="3">
    <source>
        <dbReference type="Proteomes" id="UP001159364"/>
    </source>
</evidence>
<reference evidence="2 3" key="1">
    <citation type="submission" date="2021-09" db="EMBL/GenBank/DDBJ databases">
        <title>Genomic insights and catalytic innovation underlie evolution of tropane alkaloids biosynthesis.</title>
        <authorList>
            <person name="Wang Y.-J."/>
            <person name="Tian T."/>
            <person name="Huang J.-P."/>
            <person name="Huang S.-X."/>
        </authorList>
    </citation>
    <scope>NUCLEOTIDE SEQUENCE [LARGE SCALE GENOMIC DNA]</scope>
    <source>
        <strain evidence="2">KIB-2018</strain>
        <tissue evidence="2">Leaf</tissue>
    </source>
</reference>
<organism evidence="2 3">
    <name type="scientific">Erythroxylum novogranatense</name>
    <dbReference type="NCBI Taxonomy" id="1862640"/>
    <lineage>
        <taxon>Eukaryota</taxon>
        <taxon>Viridiplantae</taxon>
        <taxon>Streptophyta</taxon>
        <taxon>Embryophyta</taxon>
        <taxon>Tracheophyta</taxon>
        <taxon>Spermatophyta</taxon>
        <taxon>Magnoliopsida</taxon>
        <taxon>eudicotyledons</taxon>
        <taxon>Gunneridae</taxon>
        <taxon>Pentapetalae</taxon>
        <taxon>rosids</taxon>
        <taxon>fabids</taxon>
        <taxon>Malpighiales</taxon>
        <taxon>Erythroxylaceae</taxon>
        <taxon>Erythroxylum</taxon>
    </lineage>
</organism>
<evidence type="ECO:0000313" key="2">
    <source>
        <dbReference type="EMBL" id="KAJ8754703.1"/>
    </source>
</evidence>
<sequence length="99" mass="10952">MAKNRNKKKQKQGAVSMDISEPTVSDLPQTMDISESGAQKLGFGGPSRKLKGRPMKRSKNVRKMKAMVKAIAANEKSVEKIMKSEDKASRILSAKLLYD</sequence>
<proteinExistence type="predicted"/>
<keyword evidence="3" id="KW-1185">Reference proteome</keyword>
<dbReference type="PANTHER" id="PTHR36385:SF1">
    <property type="entry name" value="OS07G0562900 PROTEIN"/>
    <property type="match status" value="1"/>
</dbReference>
<name>A0AAV8SRL2_9ROSI</name>
<dbReference type="PANTHER" id="PTHR36385">
    <property type="entry name" value="OS07G0562900 PROTEIN"/>
    <property type="match status" value="1"/>
</dbReference>